<evidence type="ECO:0000256" key="9">
    <source>
        <dbReference type="ARBA" id="ARBA00022679"/>
    </source>
</evidence>
<comment type="function">
    <text evidence="1 15 17">Specifically methylates guanosine-37 in various tRNAs.</text>
</comment>
<evidence type="ECO:0000313" key="20">
    <source>
        <dbReference type="Proteomes" id="UP000307000"/>
    </source>
</evidence>
<keyword evidence="9 15" id="KW-0808">Transferase</keyword>
<reference evidence="19 20" key="1">
    <citation type="submission" date="2018-12" db="EMBL/GenBank/DDBJ databases">
        <title>Complete Genome Sequence of Glutamicibacter creatinolyticus strain LGCM259,isolated from an abscess of a 12-year-old mare in Italy.</title>
        <authorList>
            <person name="Santos R.G."/>
            <person name="Silva A.L."/>
            <person name="Seyffert N."/>
            <person name="Castro T.L.P."/>
            <person name="Attili A.R."/>
            <person name="Rifici C."/>
            <person name="Mazzullo G."/>
            <person name="Brenig B."/>
            <person name="Venanzi F."/>
            <person name="Azevedo V."/>
        </authorList>
    </citation>
    <scope>NUCLEOTIDE SEQUENCE [LARGE SCALE GENOMIC DNA]</scope>
    <source>
        <strain evidence="19 20">LGCM 259</strain>
    </source>
</reference>
<dbReference type="EC" id="2.1.1.228" evidence="5 15"/>
<sequence>MRIDVISIFPEYLAALDLSLIGKARTQGLLDLNVQDLREYTYDRHHKVDDTPYGGGAGMVMKPEPWGEALDAVLQTHSSSELPTLIVPSPAGAVFNQQMAYELAEEEHLVFACGRYEGIDERVIDYAHERFNVIPISIGDYVLNGGEVAVLVMVEAIARLIPGVIGNPESLVEESHSDVLLEYPVYTKPASWRGREVPEVLLGGNHGRVARFRRDAQIQRTAARRPDLITQLDPSTLNRKDRDQLWHAGFAVQDGQVIRKSELDWDAES</sequence>
<dbReference type="GO" id="GO:0052906">
    <property type="term" value="F:tRNA (guanine(37)-N1)-methyltransferase activity"/>
    <property type="evidence" value="ECO:0007669"/>
    <property type="project" value="UniProtKB-UniRule"/>
</dbReference>
<dbReference type="GO" id="GO:0002939">
    <property type="term" value="P:tRNA N1-guanine methylation"/>
    <property type="evidence" value="ECO:0007669"/>
    <property type="project" value="TreeGrafter"/>
</dbReference>
<dbReference type="RefSeq" id="WP_138926136.1">
    <property type="nucleotide sequence ID" value="NZ_CP034412.1"/>
</dbReference>
<comment type="subcellular location">
    <subcellularLocation>
        <location evidence="2 15 17">Cytoplasm</location>
    </subcellularLocation>
</comment>
<evidence type="ECO:0000256" key="2">
    <source>
        <dbReference type="ARBA" id="ARBA00004496"/>
    </source>
</evidence>
<evidence type="ECO:0000256" key="12">
    <source>
        <dbReference type="ARBA" id="ARBA00029736"/>
    </source>
</evidence>
<dbReference type="InterPro" id="IPR029026">
    <property type="entry name" value="tRNA_m1G_MTases_N"/>
</dbReference>
<evidence type="ECO:0000256" key="8">
    <source>
        <dbReference type="ARBA" id="ARBA00022603"/>
    </source>
</evidence>
<dbReference type="FunFam" id="3.40.1280.10:FF:000001">
    <property type="entry name" value="tRNA (guanine-N(1)-)-methyltransferase"/>
    <property type="match status" value="1"/>
</dbReference>
<evidence type="ECO:0000256" key="14">
    <source>
        <dbReference type="ARBA" id="ARBA00047783"/>
    </source>
</evidence>
<keyword evidence="10 15" id="KW-0949">S-adenosyl-L-methionine</keyword>
<evidence type="ECO:0000259" key="18">
    <source>
        <dbReference type="Pfam" id="PF01746"/>
    </source>
</evidence>
<dbReference type="HAMAP" id="MF_00605">
    <property type="entry name" value="TrmD"/>
    <property type="match status" value="1"/>
</dbReference>
<evidence type="ECO:0000256" key="10">
    <source>
        <dbReference type="ARBA" id="ARBA00022691"/>
    </source>
</evidence>
<dbReference type="Pfam" id="PF01746">
    <property type="entry name" value="tRNA_m1G_MT"/>
    <property type="match status" value="1"/>
</dbReference>
<dbReference type="FunFam" id="1.10.1270.20:FF:000002">
    <property type="entry name" value="tRNA (guanine-N(1)-)-methyltransferase"/>
    <property type="match status" value="1"/>
</dbReference>
<keyword evidence="8 15" id="KW-0489">Methyltransferase</keyword>
<evidence type="ECO:0000313" key="19">
    <source>
        <dbReference type="EMBL" id="QCY47013.1"/>
    </source>
</evidence>
<dbReference type="Gene3D" id="3.40.1280.10">
    <property type="match status" value="1"/>
</dbReference>
<dbReference type="Proteomes" id="UP000307000">
    <property type="component" value="Chromosome"/>
</dbReference>
<dbReference type="PANTHER" id="PTHR46417">
    <property type="entry name" value="TRNA (GUANINE-N(1)-)-METHYLTRANSFERASE"/>
    <property type="match status" value="1"/>
</dbReference>
<evidence type="ECO:0000256" key="4">
    <source>
        <dbReference type="ARBA" id="ARBA00011738"/>
    </source>
</evidence>
<keyword evidence="20" id="KW-1185">Reference proteome</keyword>
<proteinExistence type="inferred from homology"/>
<feature type="binding site" evidence="15 16">
    <location>
        <position position="114"/>
    </location>
    <ligand>
        <name>S-adenosyl-L-methionine</name>
        <dbReference type="ChEBI" id="CHEBI:59789"/>
    </ligand>
</feature>
<dbReference type="PANTHER" id="PTHR46417:SF1">
    <property type="entry name" value="TRNA (GUANINE-N(1)-)-METHYLTRANSFERASE"/>
    <property type="match status" value="1"/>
</dbReference>
<dbReference type="NCBIfam" id="TIGR00088">
    <property type="entry name" value="trmD"/>
    <property type="match status" value="1"/>
</dbReference>
<feature type="domain" description="tRNA methyltransferase TRMD/TRM10-type" evidence="18">
    <location>
        <begin position="1"/>
        <end position="230"/>
    </location>
</feature>
<evidence type="ECO:0000256" key="15">
    <source>
        <dbReference type="HAMAP-Rule" id="MF_00605"/>
    </source>
</evidence>
<dbReference type="InterPro" id="IPR023148">
    <property type="entry name" value="tRNA_m1G_MeTrfase_C_sf"/>
</dbReference>
<accession>A0A5B7WVB0</accession>
<feature type="binding site" evidence="15 16">
    <location>
        <begin position="138"/>
        <end position="143"/>
    </location>
    <ligand>
        <name>S-adenosyl-L-methionine</name>
        <dbReference type="ChEBI" id="CHEBI:59789"/>
    </ligand>
</feature>
<evidence type="ECO:0000256" key="16">
    <source>
        <dbReference type="PIRSR" id="PIRSR000386-1"/>
    </source>
</evidence>
<dbReference type="GO" id="GO:0005829">
    <property type="term" value="C:cytosol"/>
    <property type="evidence" value="ECO:0007669"/>
    <property type="project" value="TreeGrafter"/>
</dbReference>
<dbReference type="KEGG" id="gcr:GcLGCM259_1278"/>
<comment type="subunit">
    <text evidence="4 15 17">Homodimer.</text>
</comment>
<evidence type="ECO:0000256" key="17">
    <source>
        <dbReference type="RuleBase" id="RU003464"/>
    </source>
</evidence>
<keyword evidence="7 15" id="KW-0963">Cytoplasm</keyword>
<dbReference type="PIRSF" id="PIRSF000386">
    <property type="entry name" value="tRNA_mtase"/>
    <property type="match status" value="1"/>
</dbReference>
<dbReference type="Gene3D" id="1.10.1270.20">
    <property type="entry name" value="tRNA(m1g37)methyltransferase, domain 2"/>
    <property type="match status" value="1"/>
</dbReference>
<dbReference type="InterPro" id="IPR002649">
    <property type="entry name" value="tRNA_m1G_MeTrfase_TrmD"/>
</dbReference>
<dbReference type="InterPro" id="IPR029028">
    <property type="entry name" value="Alpha/beta_knot_MTases"/>
</dbReference>
<name>A0A5B7WVB0_9MICC</name>
<protein>
    <recommendedName>
        <fullName evidence="6 15">tRNA (guanine-N(1)-)-methyltransferase</fullName>
        <ecNumber evidence="5 15">2.1.1.228</ecNumber>
    </recommendedName>
    <alternativeName>
        <fullName evidence="12 15">M1G-methyltransferase</fullName>
    </alternativeName>
    <alternativeName>
        <fullName evidence="13 15">tRNA [GM37] methyltransferase</fullName>
    </alternativeName>
</protein>
<evidence type="ECO:0000256" key="7">
    <source>
        <dbReference type="ARBA" id="ARBA00022490"/>
    </source>
</evidence>
<dbReference type="EMBL" id="CP034412">
    <property type="protein sequence ID" value="QCY47013.1"/>
    <property type="molecule type" value="Genomic_DNA"/>
</dbReference>
<keyword evidence="11 15" id="KW-0819">tRNA processing</keyword>
<comment type="similarity">
    <text evidence="3 15 17">Belongs to the RNA methyltransferase TrmD family.</text>
</comment>
<dbReference type="SUPFAM" id="SSF75217">
    <property type="entry name" value="alpha/beta knot"/>
    <property type="match status" value="1"/>
</dbReference>
<organism evidence="19 20">
    <name type="scientific">Glutamicibacter creatinolyticus</name>
    <dbReference type="NCBI Taxonomy" id="162496"/>
    <lineage>
        <taxon>Bacteria</taxon>
        <taxon>Bacillati</taxon>
        <taxon>Actinomycetota</taxon>
        <taxon>Actinomycetes</taxon>
        <taxon>Micrococcales</taxon>
        <taxon>Micrococcaceae</taxon>
        <taxon>Glutamicibacter</taxon>
    </lineage>
</organism>
<gene>
    <name evidence="15 19" type="primary">trmD</name>
    <name evidence="19" type="ORF">GcLGCM259_1278</name>
</gene>
<evidence type="ECO:0000256" key="1">
    <source>
        <dbReference type="ARBA" id="ARBA00002634"/>
    </source>
</evidence>
<evidence type="ECO:0000256" key="3">
    <source>
        <dbReference type="ARBA" id="ARBA00007630"/>
    </source>
</evidence>
<evidence type="ECO:0000256" key="11">
    <source>
        <dbReference type="ARBA" id="ARBA00022694"/>
    </source>
</evidence>
<dbReference type="AlphaFoldDB" id="A0A5B7WVB0"/>
<dbReference type="InterPro" id="IPR016009">
    <property type="entry name" value="tRNA_MeTrfase_TRMD/TRM10"/>
</dbReference>
<dbReference type="NCBIfam" id="NF000648">
    <property type="entry name" value="PRK00026.1"/>
    <property type="match status" value="1"/>
</dbReference>
<dbReference type="CDD" id="cd18080">
    <property type="entry name" value="TrmD-like"/>
    <property type="match status" value="1"/>
</dbReference>
<evidence type="ECO:0000256" key="13">
    <source>
        <dbReference type="ARBA" id="ARBA00033392"/>
    </source>
</evidence>
<evidence type="ECO:0000256" key="6">
    <source>
        <dbReference type="ARBA" id="ARBA00014679"/>
    </source>
</evidence>
<comment type="catalytic activity">
    <reaction evidence="14 15 17">
        <text>guanosine(37) in tRNA + S-adenosyl-L-methionine = N(1)-methylguanosine(37) in tRNA + S-adenosyl-L-homocysteine + H(+)</text>
        <dbReference type="Rhea" id="RHEA:36899"/>
        <dbReference type="Rhea" id="RHEA-COMP:10145"/>
        <dbReference type="Rhea" id="RHEA-COMP:10147"/>
        <dbReference type="ChEBI" id="CHEBI:15378"/>
        <dbReference type="ChEBI" id="CHEBI:57856"/>
        <dbReference type="ChEBI" id="CHEBI:59789"/>
        <dbReference type="ChEBI" id="CHEBI:73542"/>
        <dbReference type="ChEBI" id="CHEBI:74269"/>
        <dbReference type="EC" id="2.1.1.228"/>
    </reaction>
</comment>
<evidence type="ECO:0000256" key="5">
    <source>
        <dbReference type="ARBA" id="ARBA00012807"/>
    </source>
</evidence>